<dbReference type="EMBL" id="CP155573">
    <property type="protein sequence ID" value="XFO67926.1"/>
    <property type="molecule type" value="Genomic_DNA"/>
</dbReference>
<reference evidence="2" key="1">
    <citation type="submission" date="2024-05" db="EMBL/GenBank/DDBJ databases">
        <title>Isolation and characterization of Sporomusa carbonis sp. nov., a carboxydotrophic hydrogenogen in the genus of Sporomusa isolated from a charcoal burning pile.</title>
        <authorList>
            <person name="Boeer T."/>
            <person name="Rosenbaum F."/>
            <person name="Eysell L."/>
            <person name="Mueller V."/>
            <person name="Daniel R."/>
            <person name="Poehlein A."/>
        </authorList>
    </citation>
    <scope>NUCLEOTIDE SEQUENCE [LARGE SCALE GENOMIC DNA]</scope>
    <source>
        <strain evidence="2">DSM 10669</strain>
    </source>
</reference>
<organism evidence="2 3">
    <name type="scientific">Sporomusa silvacetica DSM 10669</name>
    <dbReference type="NCBI Taxonomy" id="1123289"/>
    <lineage>
        <taxon>Bacteria</taxon>
        <taxon>Bacillati</taxon>
        <taxon>Bacillota</taxon>
        <taxon>Negativicutes</taxon>
        <taxon>Selenomonadales</taxon>
        <taxon>Sporomusaceae</taxon>
        <taxon>Sporomusa</taxon>
    </lineage>
</organism>
<evidence type="ECO:0000256" key="1">
    <source>
        <dbReference type="SAM" id="SignalP"/>
    </source>
</evidence>
<feature type="chain" id="PRO_5045074036" evidence="1">
    <location>
        <begin position="27"/>
        <end position="142"/>
    </location>
</feature>
<protein>
    <submittedName>
        <fullName evidence="2">Uncharacterized protein</fullName>
    </submittedName>
</protein>
<gene>
    <name evidence="2" type="ORF">SPSIL_041450</name>
</gene>
<feature type="signal peptide" evidence="1">
    <location>
        <begin position="1"/>
        <end position="26"/>
    </location>
</feature>
<name>A0ABZ3IQI1_9FIRM</name>
<accession>A0ABZ3IQI1</accession>
<dbReference type="RefSeq" id="WP_094603745.1">
    <property type="nucleotide sequence ID" value="NZ_CP155573.1"/>
</dbReference>
<evidence type="ECO:0000313" key="3">
    <source>
        <dbReference type="Proteomes" id="UP000216752"/>
    </source>
</evidence>
<proteinExistence type="predicted"/>
<evidence type="ECO:0000313" key="2">
    <source>
        <dbReference type="EMBL" id="XFO67926.1"/>
    </source>
</evidence>
<keyword evidence="1" id="KW-0732">Signal</keyword>
<keyword evidence="3" id="KW-1185">Reference proteome</keyword>
<dbReference type="Proteomes" id="UP000216752">
    <property type="component" value="Chromosome"/>
</dbReference>
<sequence length="142" mass="16315">MKKYIRLILVCLVVVLGSYCLAPANAAAENKLDWTTTDLHYVLNSEGYPTDVVIIEGYFTNNTDKYINYIYEFDLTATIRADIGAGYKDQVHGNFKNFEKIIEPYSTSDHRFRINKAKIIWPIEEYEVIQGVTKWKYSNAAG</sequence>